<name>A0A182W8B5_9DIPT</name>
<reference evidence="1" key="2">
    <citation type="submission" date="2020-05" db="UniProtKB">
        <authorList>
            <consortium name="EnsemblMetazoa"/>
        </authorList>
    </citation>
    <scope>IDENTIFICATION</scope>
    <source>
        <strain evidence="1">MINIMUS1</strain>
    </source>
</reference>
<evidence type="ECO:0000313" key="1">
    <source>
        <dbReference type="EnsemblMetazoa" id="AMIN006589-PA"/>
    </source>
</evidence>
<dbReference type="EnsemblMetazoa" id="AMIN006589-RA">
    <property type="protein sequence ID" value="AMIN006589-PA"/>
    <property type="gene ID" value="AMIN006589"/>
</dbReference>
<proteinExistence type="predicted"/>
<dbReference type="Proteomes" id="UP000075920">
    <property type="component" value="Unassembled WGS sequence"/>
</dbReference>
<accession>A0A182W8B5</accession>
<dbReference type="VEuPathDB" id="VectorBase:AMIN006589"/>
<evidence type="ECO:0000313" key="2">
    <source>
        <dbReference type="Proteomes" id="UP000075920"/>
    </source>
</evidence>
<keyword evidence="2" id="KW-1185">Reference proteome</keyword>
<organism evidence="1 2">
    <name type="scientific">Anopheles minimus</name>
    <dbReference type="NCBI Taxonomy" id="112268"/>
    <lineage>
        <taxon>Eukaryota</taxon>
        <taxon>Metazoa</taxon>
        <taxon>Ecdysozoa</taxon>
        <taxon>Arthropoda</taxon>
        <taxon>Hexapoda</taxon>
        <taxon>Insecta</taxon>
        <taxon>Pterygota</taxon>
        <taxon>Neoptera</taxon>
        <taxon>Endopterygota</taxon>
        <taxon>Diptera</taxon>
        <taxon>Nematocera</taxon>
        <taxon>Culicoidea</taxon>
        <taxon>Culicidae</taxon>
        <taxon>Anophelinae</taxon>
        <taxon>Anopheles</taxon>
    </lineage>
</organism>
<protein>
    <submittedName>
        <fullName evidence="1">Uncharacterized protein</fullName>
    </submittedName>
</protein>
<reference evidence="2" key="1">
    <citation type="submission" date="2013-03" db="EMBL/GenBank/DDBJ databases">
        <title>The Genome Sequence of Anopheles minimus MINIMUS1.</title>
        <authorList>
            <consortium name="The Broad Institute Genomics Platform"/>
            <person name="Neafsey D.E."/>
            <person name="Walton C."/>
            <person name="Walker B."/>
            <person name="Young S.K."/>
            <person name="Zeng Q."/>
            <person name="Gargeya S."/>
            <person name="Fitzgerald M."/>
            <person name="Haas B."/>
            <person name="Abouelleil A."/>
            <person name="Allen A.W."/>
            <person name="Alvarado L."/>
            <person name="Arachchi H.M."/>
            <person name="Berlin A.M."/>
            <person name="Chapman S.B."/>
            <person name="Gainer-Dewar J."/>
            <person name="Goldberg J."/>
            <person name="Griggs A."/>
            <person name="Gujja S."/>
            <person name="Hansen M."/>
            <person name="Howarth C."/>
            <person name="Imamovic A."/>
            <person name="Ireland A."/>
            <person name="Larimer J."/>
            <person name="McCowan C."/>
            <person name="Murphy C."/>
            <person name="Pearson M."/>
            <person name="Poon T.W."/>
            <person name="Priest M."/>
            <person name="Roberts A."/>
            <person name="Saif S."/>
            <person name="Shea T."/>
            <person name="Sisk P."/>
            <person name="Sykes S."/>
            <person name="Wortman J."/>
            <person name="Nusbaum C."/>
            <person name="Birren B."/>
        </authorList>
    </citation>
    <scope>NUCLEOTIDE SEQUENCE [LARGE SCALE GENOMIC DNA]</scope>
    <source>
        <strain evidence="2">MINIMUS1</strain>
    </source>
</reference>
<sequence length="90" mass="9979">MQDRLWKIEIGPLMSSLPVQRFVAAAGGGGCGAVVGSFQPSLLRMEIDEYWLVANVRHSRGDFLRRAARCVILATIHQSENKNKMKPSLP</sequence>
<dbReference type="AlphaFoldDB" id="A0A182W8B5"/>